<dbReference type="AlphaFoldDB" id="Q23TG4"/>
<name>Q23TG4_TETTS</name>
<protein>
    <submittedName>
        <fullName evidence="4">Trk system potassium uptake protein TrkA, amine-terminal domain protein</fullName>
    </submittedName>
</protein>
<evidence type="ECO:0000259" key="3">
    <source>
        <dbReference type="Pfam" id="PF05368"/>
    </source>
</evidence>
<feature type="domain" description="NmrA-like" evidence="3">
    <location>
        <begin position="13"/>
        <end position="268"/>
    </location>
</feature>
<reference evidence="5" key="1">
    <citation type="journal article" date="2006" name="PLoS Biol.">
        <title>Macronuclear genome sequence of the ciliate Tetrahymena thermophila, a model eukaryote.</title>
        <authorList>
            <person name="Eisen J.A."/>
            <person name="Coyne R.S."/>
            <person name="Wu M."/>
            <person name="Wu D."/>
            <person name="Thiagarajan M."/>
            <person name="Wortman J.R."/>
            <person name="Badger J.H."/>
            <person name="Ren Q."/>
            <person name="Amedeo P."/>
            <person name="Jones K.M."/>
            <person name="Tallon L.J."/>
            <person name="Delcher A.L."/>
            <person name="Salzberg S.L."/>
            <person name="Silva J.C."/>
            <person name="Haas B.J."/>
            <person name="Majoros W.H."/>
            <person name="Farzad M."/>
            <person name="Carlton J.M."/>
            <person name="Smith R.K. Jr."/>
            <person name="Garg J."/>
            <person name="Pearlman R.E."/>
            <person name="Karrer K.M."/>
            <person name="Sun L."/>
            <person name="Manning G."/>
            <person name="Elde N.C."/>
            <person name="Turkewitz A.P."/>
            <person name="Asai D.J."/>
            <person name="Wilkes D.E."/>
            <person name="Wang Y."/>
            <person name="Cai H."/>
            <person name="Collins K."/>
            <person name="Stewart B.A."/>
            <person name="Lee S.R."/>
            <person name="Wilamowska K."/>
            <person name="Weinberg Z."/>
            <person name="Ruzzo W.L."/>
            <person name="Wloga D."/>
            <person name="Gaertig J."/>
            <person name="Frankel J."/>
            <person name="Tsao C.-C."/>
            <person name="Gorovsky M.A."/>
            <person name="Keeling P.J."/>
            <person name="Waller R.F."/>
            <person name="Patron N.J."/>
            <person name="Cherry J.M."/>
            <person name="Stover N.A."/>
            <person name="Krieger C.J."/>
            <person name="del Toro C."/>
            <person name="Ryder H.F."/>
            <person name="Williamson S.C."/>
            <person name="Barbeau R.A."/>
            <person name="Hamilton E.P."/>
            <person name="Orias E."/>
        </authorList>
    </citation>
    <scope>NUCLEOTIDE SEQUENCE [LARGE SCALE GENOMIC DNA]</scope>
    <source>
        <strain evidence="5">SB210</strain>
    </source>
</reference>
<keyword evidence="2" id="KW-0521">NADP</keyword>
<dbReference type="GeneID" id="7827130"/>
<dbReference type="PANTHER" id="PTHR42748:SF18">
    <property type="entry name" value="NMRA-LIKE DOMAIN-CONTAINING PROTEIN"/>
    <property type="match status" value="1"/>
</dbReference>
<dbReference type="PANTHER" id="PTHR42748">
    <property type="entry name" value="NITROGEN METABOLITE REPRESSION PROTEIN NMRA FAMILY MEMBER"/>
    <property type="match status" value="1"/>
</dbReference>
<evidence type="ECO:0000256" key="2">
    <source>
        <dbReference type="ARBA" id="ARBA00022857"/>
    </source>
</evidence>
<dbReference type="OMA" id="CPISVED"/>
<comment type="similarity">
    <text evidence="1">Belongs to the NmrA-type oxidoreductase family.</text>
</comment>
<dbReference type="HOGENOM" id="CLU_458224_0_0_1"/>
<proteinExistence type="inferred from homology"/>
<accession>Q23TG4</accession>
<dbReference type="Gene3D" id="3.90.25.10">
    <property type="entry name" value="UDP-galactose 4-epimerase, domain 1"/>
    <property type="match status" value="2"/>
</dbReference>
<dbReference type="eggNOG" id="ENOG502RYAX">
    <property type="taxonomic scope" value="Eukaryota"/>
</dbReference>
<dbReference type="InterPro" id="IPR008030">
    <property type="entry name" value="NmrA-like"/>
</dbReference>
<dbReference type="InterPro" id="IPR036291">
    <property type="entry name" value="NAD(P)-bd_dom_sf"/>
</dbReference>
<dbReference type="KEGG" id="tet:TTHERM_00666180"/>
<dbReference type="Pfam" id="PF05368">
    <property type="entry name" value="NmrA"/>
    <property type="match status" value="2"/>
</dbReference>
<dbReference type="Proteomes" id="UP000009168">
    <property type="component" value="Unassembled WGS sequence"/>
</dbReference>
<dbReference type="InParanoid" id="Q23TG4"/>
<dbReference type="Gene3D" id="3.40.50.720">
    <property type="entry name" value="NAD(P)-binding Rossmann-like Domain"/>
    <property type="match status" value="2"/>
</dbReference>
<feature type="domain" description="NmrA-like" evidence="3">
    <location>
        <begin position="308"/>
        <end position="564"/>
    </location>
</feature>
<dbReference type="EMBL" id="GG662636">
    <property type="protein sequence ID" value="EAR99742.1"/>
    <property type="molecule type" value="Genomic_DNA"/>
</dbReference>
<dbReference type="SUPFAM" id="SSF51735">
    <property type="entry name" value="NAD(P)-binding Rossmann-fold domains"/>
    <property type="match status" value="2"/>
</dbReference>
<gene>
    <name evidence="4" type="ORF">TTHERM_00666180</name>
</gene>
<dbReference type="STRING" id="312017.Q23TG4"/>
<dbReference type="RefSeq" id="XP_001019987.1">
    <property type="nucleotide sequence ID" value="XM_001019987.3"/>
</dbReference>
<evidence type="ECO:0000256" key="1">
    <source>
        <dbReference type="ARBA" id="ARBA00006328"/>
    </source>
</evidence>
<keyword evidence="5" id="KW-1185">Reference proteome</keyword>
<organism evidence="4 5">
    <name type="scientific">Tetrahymena thermophila (strain SB210)</name>
    <dbReference type="NCBI Taxonomy" id="312017"/>
    <lineage>
        <taxon>Eukaryota</taxon>
        <taxon>Sar</taxon>
        <taxon>Alveolata</taxon>
        <taxon>Ciliophora</taxon>
        <taxon>Intramacronucleata</taxon>
        <taxon>Oligohymenophorea</taxon>
        <taxon>Hymenostomatida</taxon>
        <taxon>Tetrahymenina</taxon>
        <taxon>Tetrahymenidae</taxon>
        <taxon>Tetrahymena</taxon>
    </lineage>
</organism>
<dbReference type="InterPro" id="IPR051164">
    <property type="entry name" value="NmrA-like_oxidored"/>
</dbReference>
<evidence type="ECO:0000313" key="4">
    <source>
        <dbReference type="EMBL" id="EAR99742.1"/>
    </source>
</evidence>
<dbReference type="OrthoDB" id="10254221at2759"/>
<evidence type="ECO:0000313" key="5">
    <source>
        <dbReference type="Proteomes" id="UP000009168"/>
    </source>
</evidence>
<sequence length="601" mass="65278">MGCSSSKSSPVSSSVLVLGATGNIGKATVLTLKKHHVNVTAGVRDPNSKEAQELVNQGVKVIQADMSSEEDALAEKLKGFESVFINSPGHIDRAKITINASKAAKKAGVQYILVVSVLVVDNEVLFGKQFREIENEVKNLGVSYGILRLPIFYENMLMQSQAIAQQGCFYGPVNADAQFCQVSVQDAGNAAASIVSHYKDYKNQIFQITSDKKSQNEIASELSKVVGKEVKYVQVSYEDAKKSFIDHHLPEWQADGILELFKLIDDKNPSQLVLTNSFKEVTGGNTTSIHDWIAQHKQAFGAKEEIKKEGIIVLGASGNIGSATVKALIEKKAHVTAGVRDVSKANAKELEAAGAKVVHADMSQGQSELAAILAHYKAVFLVTPSTENRAQIVSNAIKAAKEAKVEYLLVVSVAVAGNHDVLFGRQFGEIESEVQQSGLNYGFLRLPMFTENFFGSAATISSQNTFYGPIDGHFKMTSVSCHDAGVAAAEILHHHDKHHNKTYTIVSDLQSQDETAHSFTNALGREVKYVNATVEGTKQALVAFLPEWQVNGIIELYQLAEKQDASVSTLSHDFKTITGKDPTSNEAWIKQHQNAFAAKTE</sequence>